<accession>A0A0V1GJ67</accession>
<keyword evidence="2" id="KW-1185">Reference proteome</keyword>
<organism evidence="1 2">
    <name type="scientific">Trichinella pseudospiralis</name>
    <name type="common">Parasitic roundworm</name>
    <dbReference type="NCBI Taxonomy" id="6337"/>
    <lineage>
        <taxon>Eukaryota</taxon>
        <taxon>Metazoa</taxon>
        <taxon>Ecdysozoa</taxon>
        <taxon>Nematoda</taxon>
        <taxon>Enoplea</taxon>
        <taxon>Dorylaimia</taxon>
        <taxon>Trichinellida</taxon>
        <taxon>Trichinellidae</taxon>
        <taxon>Trichinella</taxon>
    </lineage>
</organism>
<comment type="caution">
    <text evidence="1">The sequence shown here is derived from an EMBL/GenBank/DDBJ whole genome shotgun (WGS) entry which is preliminary data.</text>
</comment>
<gene>
    <name evidence="1" type="ORF">T4B_15136</name>
</gene>
<proteinExistence type="predicted"/>
<evidence type="ECO:0000313" key="2">
    <source>
        <dbReference type="Proteomes" id="UP000054805"/>
    </source>
</evidence>
<sequence length="111" mass="12938">MMALYMEDYCVYDRKVACFWGQNQSFLWQTKAKLLVILGNREYKKRRHCVQKANKSNRKKRALGFISCVHVSWYNSVESCTESGLGNNSTQYPIRAKWTMLAAEGHTGHRI</sequence>
<dbReference type="Proteomes" id="UP000054805">
    <property type="component" value="Unassembled WGS sequence"/>
</dbReference>
<reference evidence="1 2" key="1">
    <citation type="submission" date="2015-01" db="EMBL/GenBank/DDBJ databases">
        <title>Evolution of Trichinella species and genotypes.</title>
        <authorList>
            <person name="Korhonen P.K."/>
            <person name="Edoardo P."/>
            <person name="Giuseppe L.R."/>
            <person name="Gasser R.B."/>
        </authorList>
    </citation>
    <scope>NUCLEOTIDE SEQUENCE [LARGE SCALE GENOMIC DNA]</scope>
    <source>
        <strain evidence="1">ISS588</strain>
    </source>
</reference>
<name>A0A0V1GJ67_TRIPS</name>
<dbReference type="AlphaFoldDB" id="A0A0V1GJ67"/>
<protein>
    <submittedName>
        <fullName evidence="1">Uncharacterized protein</fullName>
    </submittedName>
</protein>
<evidence type="ECO:0000313" key="1">
    <source>
        <dbReference type="EMBL" id="KRY98301.1"/>
    </source>
</evidence>
<dbReference type="EMBL" id="JYDS01001819">
    <property type="protein sequence ID" value="KRY98301.1"/>
    <property type="molecule type" value="Genomic_DNA"/>
</dbReference>